<dbReference type="EMBL" id="SISK01000020">
    <property type="protein sequence ID" value="TBN36020.1"/>
    <property type="molecule type" value="Genomic_DNA"/>
</dbReference>
<keyword evidence="3" id="KW-1185">Reference proteome</keyword>
<protein>
    <recommendedName>
        <fullName evidence="4">Mobilization protein</fullName>
    </recommendedName>
</protein>
<accession>A0A4V2JBP6</accession>
<evidence type="ECO:0000256" key="1">
    <source>
        <dbReference type="SAM" id="Coils"/>
    </source>
</evidence>
<feature type="coiled-coil region" evidence="1">
    <location>
        <begin position="2"/>
        <end position="29"/>
    </location>
</feature>
<dbReference type="RefSeq" id="WP_130992273.1">
    <property type="nucleotide sequence ID" value="NZ_SISK01000020.1"/>
</dbReference>
<dbReference type="AlphaFoldDB" id="A0A4V2JBP6"/>
<proteinExistence type="predicted"/>
<comment type="caution">
    <text evidence="2">The sequence shown here is derived from an EMBL/GenBank/DDBJ whole genome shotgun (WGS) entry which is preliminary data.</text>
</comment>
<name>A0A4V2JBP6_9RHOB</name>
<evidence type="ECO:0000313" key="3">
    <source>
        <dbReference type="Proteomes" id="UP000293520"/>
    </source>
</evidence>
<sequence length="88" mass="9711">MARTIDQQIAEAQARLARLRTRAKASETRRKIIVGSVLTTEALRDPKIARWMAATLRKNVTREVDQKELVGLLAELDAKAQSAGTGEP</sequence>
<gene>
    <name evidence="2" type="ORF">EYE42_15770</name>
</gene>
<organism evidence="2 3">
    <name type="scientific">Paracoccus subflavus</name>
    <dbReference type="NCBI Taxonomy" id="2528244"/>
    <lineage>
        <taxon>Bacteria</taxon>
        <taxon>Pseudomonadati</taxon>
        <taxon>Pseudomonadota</taxon>
        <taxon>Alphaproteobacteria</taxon>
        <taxon>Rhodobacterales</taxon>
        <taxon>Paracoccaceae</taxon>
        <taxon>Paracoccus</taxon>
    </lineage>
</organism>
<evidence type="ECO:0000313" key="2">
    <source>
        <dbReference type="EMBL" id="TBN36020.1"/>
    </source>
</evidence>
<dbReference type="Proteomes" id="UP000293520">
    <property type="component" value="Unassembled WGS sequence"/>
</dbReference>
<evidence type="ECO:0008006" key="4">
    <source>
        <dbReference type="Google" id="ProtNLM"/>
    </source>
</evidence>
<dbReference type="OrthoDB" id="7224772at2"/>
<reference evidence="2 3" key="1">
    <citation type="submission" date="2019-02" db="EMBL/GenBank/DDBJ databases">
        <title>Paracoccus subflavus sp. nov., isolated from marine sediment of the Pacific Ocean.</title>
        <authorList>
            <person name="Zhang G."/>
        </authorList>
    </citation>
    <scope>NUCLEOTIDE SEQUENCE [LARGE SCALE GENOMIC DNA]</scope>
    <source>
        <strain evidence="2 3">GY0581</strain>
    </source>
</reference>
<keyword evidence="1" id="KW-0175">Coiled coil</keyword>